<comment type="caution">
    <text evidence="1">The sequence shown here is derived from an EMBL/GenBank/DDBJ whole genome shotgun (WGS) entry which is preliminary data.</text>
</comment>
<dbReference type="EMBL" id="CAKMMF010000006">
    <property type="protein sequence ID" value="CAH1200689.1"/>
    <property type="molecule type" value="Genomic_DNA"/>
</dbReference>
<accession>A0ABN8GAK1</accession>
<evidence type="ECO:0000313" key="1">
    <source>
        <dbReference type="EMBL" id="CAH1200689.1"/>
    </source>
</evidence>
<evidence type="ECO:0000313" key="2">
    <source>
        <dbReference type="Proteomes" id="UP000838686"/>
    </source>
</evidence>
<dbReference type="Proteomes" id="UP000838686">
    <property type="component" value="Unassembled WGS sequence"/>
</dbReference>
<reference evidence="1" key="1">
    <citation type="submission" date="2022-01" db="EMBL/GenBank/DDBJ databases">
        <authorList>
            <person name="Criscuolo A."/>
        </authorList>
    </citation>
    <scope>NUCLEOTIDE SEQUENCE</scope>
    <source>
        <strain evidence="1">CIP111893</strain>
    </source>
</reference>
<gene>
    <name evidence="1" type="ORF">PAECIP111893_01533</name>
</gene>
<keyword evidence="2" id="KW-1185">Reference proteome</keyword>
<protein>
    <submittedName>
        <fullName evidence="1">Uncharacterized protein</fullName>
    </submittedName>
</protein>
<sequence>MTLLERQPERKFNLHQQEKLPRIRQQSLETIFQTRRKSMNYLERGATMENKDKFKGWRAKRLGKKQ</sequence>
<name>A0ABN8GAK1_9BACL</name>
<organism evidence="1 2">
    <name type="scientific">Paenibacillus plantiphilus</name>
    <dbReference type="NCBI Taxonomy" id="2905650"/>
    <lineage>
        <taxon>Bacteria</taxon>
        <taxon>Bacillati</taxon>
        <taxon>Bacillota</taxon>
        <taxon>Bacilli</taxon>
        <taxon>Bacillales</taxon>
        <taxon>Paenibacillaceae</taxon>
        <taxon>Paenibacillus</taxon>
    </lineage>
</organism>
<proteinExistence type="predicted"/>